<dbReference type="InterPro" id="IPR000905">
    <property type="entry name" value="Gcp-like_dom"/>
</dbReference>
<feature type="binding site" evidence="9">
    <location>
        <position position="113"/>
    </location>
    <ligand>
        <name>a divalent metal cation</name>
        <dbReference type="ChEBI" id="CHEBI:60240"/>
    </ligand>
</feature>
<feature type="binding site" evidence="9">
    <location>
        <begin position="130"/>
        <end position="134"/>
    </location>
    <ligand>
        <name>substrate</name>
    </ligand>
</feature>
<dbReference type="InterPro" id="IPR043129">
    <property type="entry name" value="ATPase_NBD"/>
</dbReference>
<name>A0ABR2IR38_9EUKA</name>
<dbReference type="PRINTS" id="PR00789">
    <property type="entry name" value="OSIALOPTASE"/>
</dbReference>
<dbReference type="Gene3D" id="3.30.420.40">
    <property type="match status" value="2"/>
</dbReference>
<dbReference type="PANTHER" id="PTHR11735">
    <property type="entry name" value="TRNA N6-ADENOSINE THREONYLCARBAMOYLTRANSFERASE"/>
    <property type="match status" value="1"/>
</dbReference>
<evidence type="ECO:0000256" key="3">
    <source>
        <dbReference type="ARBA" id="ARBA00022679"/>
    </source>
</evidence>
<dbReference type="EC" id="2.3.1.234" evidence="1"/>
<keyword evidence="9" id="KW-0539">Nucleus</keyword>
<evidence type="ECO:0000313" key="12">
    <source>
        <dbReference type="Proteomes" id="UP001470230"/>
    </source>
</evidence>
<keyword evidence="6 9" id="KW-0012">Acyltransferase</keyword>
<keyword evidence="2 9" id="KW-0963">Cytoplasm</keyword>
<proteinExistence type="inferred from homology"/>
<feature type="binding site" evidence="9">
    <location>
        <position position="260"/>
    </location>
    <ligand>
        <name>substrate</name>
    </ligand>
</feature>
<comment type="caution">
    <text evidence="11">The sequence shown here is derived from an EMBL/GenBank/DDBJ whole genome shotgun (WGS) entry which is preliminary data.</text>
</comment>
<dbReference type="EMBL" id="JAPFFF010000015">
    <property type="protein sequence ID" value="KAK8867075.1"/>
    <property type="molecule type" value="Genomic_DNA"/>
</dbReference>
<feature type="binding site" evidence="9">
    <location>
        <position position="181"/>
    </location>
    <ligand>
        <name>substrate</name>
    </ligand>
</feature>
<evidence type="ECO:0000256" key="2">
    <source>
        <dbReference type="ARBA" id="ARBA00022490"/>
    </source>
</evidence>
<dbReference type="Pfam" id="PF00814">
    <property type="entry name" value="TsaD"/>
    <property type="match status" value="1"/>
</dbReference>
<feature type="binding site" evidence="9">
    <location>
        <position position="130"/>
    </location>
    <ligand>
        <name>a divalent metal cation</name>
        <dbReference type="ChEBI" id="CHEBI:60240"/>
    </ligand>
</feature>
<evidence type="ECO:0000256" key="4">
    <source>
        <dbReference type="ARBA" id="ARBA00022694"/>
    </source>
</evidence>
<comment type="subcellular location">
    <subcellularLocation>
        <location evidence="9">Cytoplasm</location>
    </subcellularLocation>
    <subcellularLocation>
        <location evidence="9">Nucleus</location>
    </subcellularLocation>
</comment>
<dbReference type="NCBIfam" id="TIGR03722">
    <property type="entry name" value="arch_KAE1"/>
    <property type="match status" value="1"/>
</dbReference>
<evidence type="ECO:0000256" key="7">
    <source>
        <dbReference type="ARBA" id="ARBA00030439"/>
    </source>
</evidence>
<feature type="domain" description="Gcp-like" evidence="10">
    <location>
        <begin position="28"/>
        <end position="295"/>
    </location>
</feature>
<feature type="binding site" evidence="9">
    <location>
        <position position="177"/>
    </location>
    <ligand>
        <name>substrate</name>
    </ligand>
</feature>
<keyword evidence="3 9" id="KW-0808">Transferase</keyword>
<evidence type="ECO:0000259" key="10">
    <source>
        <dbReference type="Pfam" id="PF00814"/>
    </source>
</evidence>
<dbReference type="HAMAP" id="MF_01446">
    <property type="entry name" value="Kae1"/>
    <property type="match status" value="1"/>
</dbReference>
<dbReference type="PANTHER" id="PTHR11735:SF14">
    <property type="entry name" value="TRNA N6-ADENOSINE THREONYLCARBAMOYLTRANSFERASE"/>
    <property type="match status" value="1"/>
</dbReference>
<comment type="cofactor">
    <cofactor evidence="9">
        <name>a divalent metal cation</name>
        <dbReference type="ChEBI" id="CHEBI:60240"/>
    </cofactor>
    <text evidence="9">Binds 1 divalent metal cation per subunit.</text>
</comment>
<evidence type="ECO:0000256" key="6">
    <source>
        <dbReference type="ARBA" id="ARBA00023315"/>
    </source>
</evidence>
<dbReference type="Proteomes" id="UP001470230">
    <property type="component" value="Unassembled WGS sequence"/>
</dbReference>
<dbReference type="CDD" id="cd24132">
    <property type="entry name" value="ASKHA_NBD_OSGEP_like_euk"/>
    <property type="match status" value="1"/>
</dbReference>
<reference evidence="11 12" key="1">
    <citation type="submission" date="2024-04" db="EMBL/GenBank/DDBJ databases">
        <title>Tritrichomonas musculus Genome.</title>
        <authorList>
            <person name="Alves-Ferreira E."/>
            <person name="Grigg M."/>
            <person name="Lorenzi H."/>
            <person name="Galac M."/>
        </authorList>
    </citation>
    <scope>NUCLEOTIDE SEQUENCE [LARGE SCALE GENOMIC DNA]</scope>
    <source>
        <strain evidence="11 12">EAF2021</strain>
    </source>
</reference>
<dbReference type="SUPFAM" id="SSF53067">
    <property type="entry name" value="Actin-like ATPase domain"/>
    <property type="match status" value="1"/>
</dbReference>
<evidence type="ECO:0000256" key="8">
    <source>
        <dbReference type="ARBA" id="ARBA00048117"/>
    </source>
</evidence>
<evidence type="ECO:0000256" key="9">
    <source>
        <dbReference type="HAMAP-Rule" id="MF_03180"/>
    </source>
</evidence>
<organism evidence="11 12">
    <name type="scientific">Tritrichomonas musculus</name>
    <dbReference type="NCBI Taxonomy" id="1915356"/>
    <lineage>
        <taxon>Eukaryota</taxon>
        <taxon>Metamonada</taxon>
        <taxon>Parabasalia</taxon>
        <taxon>Tritrichomonadida</taxon>
        <taxon>Tritrichomonadidae</taxon>
        <taxon>Tritrichomonas</taxon>
    </lineage>
</organism>
<comment type="catalytic activity">
    <reaction evidence="8 9">
        <text>L-threonylcarbamoyladenylate + adenosine(37) in tRNA = N(6)-L-threonylcarbamoyladenosine(37) in tRNA + AMP + H(+)</text>
        <dbReference type="Rhea" id="RHEA:37059"/>
        <dbReference type="Rhea" id="RHEA-COMP:10162"/>
        <dbReference type="Rhea" id="RHEA-COMP:10163"/>
        <dbReference type="ChEBI" id="CHEBI:15378"/>
        <dbReference type="ChEBI" id="CHEBI:73682"/>
        <dbReference type="ChEBI" id="CHEBI:74411"/>
        <dbReference type="ChEBI" id="CHEBI:74418"/>
        <dbReference type="ChEBI" id="CHEBI:456215"/>
        <dbReference type="EC" id="2.3.1.234"/>
    </reaction>
</comment>
<comment type="similarity">
    <text evidence="9">Belongs to the KAE1 / TsaD family.</text>
</comment>
<gene>
    <name evidence="11" type="ORF">M9Y10_010044</name>
</gene>
<evidence type="ECO:0000256" key="1">
    <source>
        <dbReference type="ARBA" id="ARBA00012156"/>
    </source>
</evidence>
<dbReference type="InterPro" id="IPR034680">
    <property type="entry name" value="Kae1_archaea_euk"/>
</dbReference>
<accession>A0ABR2IR38</accession>
<feature type="binding site" evidence="9">
    <location>
        <position position="288"/>
    </location>
    <ligand>
        <name>a divalent metal cation</name>
        <dbReference type="ChEBI" id="CHEBI:60240"/>
    </ligand>
</feature>
<dbReference type="InterPro" id="IPR017861">
    <property type="entry name" value="KAE1/TsaD"/>
</dbReference>
<evidence type="ECO:0000313" key="11">
    <source>
        <dbReference type="EMBL" id="KAK8867075.1"/>
    </source>
</evidence>
<feature type="binding site" evidence="9">
    <location>
        <position position="162"/>
    </location>
    <ligand>
        <name>substrate</name>
    </ligand>
</feature>
<evidence type="ECO:0000256" key="5">
    <source>
        <dbReference type="ARBA" id="ARBA00022723"/>
    </source>
</evidence>
<sequence length="326" mass="35305">MRILGIESSANKVGIGIVAEDGTIFANVRKTFCGPPGEGFRPSETADHHRSKILGLVKEAFEVSKLTPRDITAIAYTMGPGMGSPLEVGAIVARTLAQLWEVPLIPVNHCVAHIEMGRVVTHAKHPVVLYVSGGNTQVIARSGGRYNIFGETLDIAAGNCIDRFARLVGLPNDPAPGYNVEKAAEKGKNYIKLPYLVKGMDVSFSGILTSVEELVGKYSVEDLCYSVQETCFAMLTEITERALAHCESSEVLIVGGVACNCRLQKMVGDMAKMRGASVCAMDERYCIDNGAMIAYTGSLMINRAIPISEAKIVQRYRTDEVTVDWE</sequence>
<keyword evidence="12" id="KW-1185">Reference proteome</keyword>
<protein>
    <recommendedName>
        <fullName evidence="1">N(6)-L-threonylcarbamoyladenine synthase</fullName>
        <ecNumber evidence="1">2.3.1.234</ecNumber>
    </recommendedName>
    <alternativeName>
        <fullName evidence="7">N6-L-threonylcarbamoyladenine synthase</fullName>
    </alternativeName>
</protein>
<keyword evidence="5 9" id="KW-0479">Metal-binding</keyword>
<keyword evidence="4 9" id="KW-0819">tRNA processing</keyword>
<feature type="binding site" evidence="9">
    <location>
        <position position="109"/>
    </location>
    <ligand>
        <name>a divalent metal cation</name>
        <dbReference type="ChEBI" id="CHEBI:60240"/>
    </ligand>
</feature>
<dbReference type="NCBIfam" id="TIGR00329">
    <property type="entry name" value="gcp_kae1"/>
    <property type="match status" value="1"/>
</dbReference>